<dbReference type="InterPro" id="IPR000719">
    <property type="entry name" value="Prot_kinase_dom"/>
</dbReference>
<dbReference type="PANTHER" id="PTHR11909">
    <property type="entry name" value="CASEIN KINASE-RELATED"/>
    <property type="match status" value="1"/>
</dbReference>
<evidence type="ECO:0000256" key="2">
    <source>
        <dbReference type="ARBA" id="ARBA00012513"/>
    </source>
</evidence>
<reference evidence="5" key="1">
    <citation type="submission" date="2021-01" db="EMBL/GenBank/DDBJ databases">
        <authorList>
            <person name="Corre E."/>
            <person name="Pelletier E."/>
            <person name="Niang G."/>
            <person name="Scheremetjew M."/>
            <person name="Finn R."/>
            <person name="Kale V."/>
            <person name="Holt S."/>
            <person name="Cochrane G."/>
            <person name="Meng A."/>
            <person name="Brown T."/>
            <person name="Cohen L."/>
        </authorList>
    </citation>
    <scope>NUCLEOTIDE SEQUENCE</scope>
    <source>
        <strain evidence="5">CCMP1413</strain>
    </source>
</reference>
<dbReference type="SMART" id="SM00220">
    <property type="entry name" value="S_TKc"/>
    <property type="match status" value="1"/>
</dbReference>
<feature type="region of interest" description="Disordered" evidence="3">
    <location>
        <begin position="235"/>
        <end position="261"/>
    </location>
</feature>
<dbReference type="InterPro" id="IPR008271">
    <property type="entry name" value="Ser/Thr_kinase_AS"/>
</dbReference>
<dbReference type="SUPFAM" id="SSF56112">
    <property type="entry name" value="Protein kinase-like (PK-like)"/>
    <property type="match status" value="1"/>
</dbReference>
<dbReference type="PROSITE" id="PS50011">
    <property type="entry name" value="PROTEIN_KINASE_DOM"/>
    <property type="match status" value="1"/>
</dbReference>
<dbReference type="GO" id="GO:0005524">
    <property type="term" value="F:ATP binding"/>
    <property type="evidence" value="ECO:0007669"/>
    <property type="project" value="InterPro"/>
</dbReference>
<accession>A0A7R9TT89</accession>
<dbReference type="InterPro" id="IPR011009">
    <property type="entry name" value="Kinase-like_dom_sf"/>
</dbReference>
<dbReference type="EC" id="2.7.11.1" evidence="2"/>
<dbReference type="InterPro" id="IPR050235">
    <property type="entry name" value="CK1_Ser-Thr_kinase"/>
</dbReference>
<dbReference type="AlphaFoldDB" id="A0A7R9TT89"/>
<organism evidence="5">
    <name type="scientific">Prasinoderma coloniale</name>
    <dbReference type="NCBI Taxonomy" id="156133"/>
    <lineage>
        <taxon>Eukaryota</taxon>
        <taxon>Viridiplantae</taxon>
        <taxon>Prasinodermophyta</taxon>
        <taxon>Prasinodermophyceae</taxon>
        <taxon>Prasinodermales</taxon>
        <taxon>Prasinodermaceae</taxon>
        <taxon>Prasinoderma</taxon>
    </lineage>
</organism>
<dbReference type="PROSITE" id="PS00108">
    <property type="entry name" value="PROTEIN_KINASE_ST"/>
    <property type="match status" value="1"/>
</dbReference>
<dbReference type="Gene3D" id="1.10.510.10">
    <property type="entry name" value="Transferase(Phosphotransferase) domain 1"/>
    <property type="match status" value="1"/>
</dbReference>
<feature type="region of interest" description="Disordered" evidence="3">
    <location>
        <begin position="339"/>
        <end position="393"/>
    </location>
</feature>
<evidence type="ECO:0000256" key="3">
    <source>
        <dbReference type="SAM" id="MobiDB-lite"/>
    </source>
</evidence>
<comment type="similarity">
    <text evidence="1">Belongs to the protein kinase superfamily. CK1 Ser/Thr protein kinase family. Casein kinase I subfamily.</text>
</comment>
<feature type="compositionally biased region" description="Low complexity" evidence="3">
    <location>
        <begin position="503"/>
        <end position="522"/>
    </location>
</feature>
<dbReference type="Pfam" id="PF00069">
    <property type="entry name" value="Pkinase"/>
    <property type="match status" value="1"/>
</dbReference>
<gene>
    <name evidence="5" type="ORF">PCOL08062_LOCUS8705</name>
</gene>
<feature type="compositionally biased region" description="Low complexity" evidence="3">
    <location>
        <begin position="366"/>
        <end position="390"/>
    </location>
</feature>
<evidence type="ECO:0000256" key="1">
    <source>
        <dbReference type="ARBA" id="ARBA00005926"/>
    </source>
</evidence>
<evidence type="ECO:0000259" key="4">
    <source>
        <dbReference type="PROSITE" id="PS50011"/>
    </source>
</evidence>
<evidence type="ECO:0000313" key="5">
    <source>
        <dbReference type="EMBL" id="CAD8244571.1"/>
    </source>
</evidence>
<protein>
    <recommendedName>
        <fullName evidence="2">non-specific serine/threonine protein kinase</fullName>
        <ecNumber evidence="2">2.7.11.1</ecNumber>
    </recommendedName>
</protein>
<proteinExistence type="inferred from homology"/>
<feature type="compositionally biased region" description="Basic and acidic residues" evidence="3">
    <location>
        <begin position="524"/>
        <end position="550"/>
    </location>
</feature>
<feature type="compositionally biased region" description="Gly residues" evidence="3">
    <location>
        <begin position="635"/>
        <end position="652"/>
    </location>
</feature>
<dbReference type="GO" id="GO:0004674">
    <property type="term" value="F:protein serine/threonine kinase activity"/>
    <property type="evidence" value="ECO:0007669"/>
    <property type="project" value="UniProtKB-EC"/>
</dbReference>
<feature type="compositionally biased region" description="Basic and acidic residues" evidence="3">
    <location>
        <begin position="584"/>
        <end position="625"/>
    </location>
</feature>
<feature type="domain" description="Protein kinase" evidence="4">
    <location>
        <begin position="25"/>
        <end position="321"/>
    </location>
</feature>
<dbReference type="EMBL" id="HBDZ01011406">
    <property type="protein sequence ID" value="CAD8244571.1"/>
    <property type="molecule type" value="Transcribed_RNA"/>
</dbReference>
<feature type="compositionally biased region" description="Basic and acidic residues" evidence="3">
    <location>
        <begin position="557"/>
        <end position="566"/>
    </location>
</feature>
<sequence>MPQQRPGRVLTKRVHVAGRFLVDGRDKGALLGRGQFSDVYRCSDVQTTEEHAIKVEVDPERKTLLRLERTLLEELEKAGMVAAPRLIDAGYDEENNVEYLVMTLMGESLYEKRRAMGVFTLPTMRALAVKMIDALEGMHTAGYVHRDVKAANFVLDSNSSRKPCLVDFGLAKLWIDRETGKARKPSTRADFRGSASWASANAYTGRELGRHDDLWSLLYVLVDFVAGTLPWKELVDHHNPKGPSDDRRGTVEKEKNRCRKDPSTLIAAVPEGEAQPVGPLGRTPAVKVPSEIAEMSRYLDTLEFDDTPDYDKLRKMFSAKLPVPADAVLLDWEQGAEQQRARWEGSNNGTYAGAVTGGAQMPGANGHHAQPQPQGHGQPGHASQGHAQHGQRLRELPKLSPAAEAFIGNANKYTAKYNDMMLSSDPRVKWFGHTGKSAMEGIGVLANDYGDDVDVLKSVHTQLRQLTADLGAISEEMDMWLRGAHGGVSLGMRPHVAEASRQAAHAAMVGHGHHGPSPGSHPNADARRRDERAHAYDRRGPSNRRNESRHGGAGHGGGDEWRREGGRSGGQQRQYGPNGPGGYSDRDHDYDGRRDDREYYRERERSSWYDDRDRHRERERDERMRSSSHPHSRGQGSGHSGGRSRGSGGGRR</sequence>
<feature type="region of interest" description="Disordered" evidence="3">
    <location>
        <begin position="497"/>
        <end position="652"/>
    </location>
</feature>
<name>A0A7R9TT89_9VIRI</name>